<reference evidence="2 3" key="2">
    <citation type="journal article" date="2008" name="Int. J. Syst. Evol. Microbiol.">
        <title>Methanocella paludicola gen. nov., sp. nov., a methane-producing archaeon, the first isolate of the lineage 'Rice Cluster I', and proposal of the new archaeal order Methanocellales ord. nov.</title>
        <authorList>
            <person name="Sakai S."/>
            <person name="Imachi H."/>
            <person name="Hanada S."/>
            <person name="Ohashi A."/>
            <person name="Harada H."/>
            <person name="Kamagata Y."/>
        </authorList>
    </citation>
    <scope>NUCLEOTIDE SEQUENCE [LARGE SCALE GENOMIC DNA]</scope>
    <source>
        <strain evidence="3">DSM 17711 / JCM 13418 / NBRC 101707 / SANAE</strain>
    </source>
</reference>
<feature type="region of interest" description="Disordered" evidence="1">
    <location>
        <begin position="1"/>
        <end position="43"/>
    </location>
</feature>
<dbReference type="KEGG" id="mpd:MCP_2323"/>
<dbReference type="EMBL" id="AP011532">
    <property type="protein sequence ID" value="BAI62395.1"/>
    <property type="molecule type" value="Genomic_DNA"/>
</dbReference>
<dbReference type="RefSeq" id="WP_012901069.1">
    <property type="nucleotide sequence ID" value="NC_013665.1"/>
</dbReference>
<name>D1Z123_METPS</name>
<organism evidence="2 3">
    <name type="scientific">Methanocella paludicola (strain DSM 17711 / JCM 13418 / NBRC 101707 / SANAE)</name>
    <dbReference type="NCBI Taxonomy" id="304371"/>
    <lineage>
        <taxon>Archaea</taxon>
        <taxon>Methanobacteriati</taxon>
        <taxon>Methanobacteriota</taxon>
        <taxon>Stenosarchaea group</taxon>
        <taxon>Methanomicrobia</taxon>
        <taxon>Methanocellales</taxon>
        <taxon>Methanocellaceae</taxon>
        <taxon>Methanocella</taxon>
    </lineage>
</organism>
<dbReference type="InParanoid" id="D1Z123"/>
<accession>D1Z123</accession>
<reference evidence="3" key="3">
    <citation type="journal article" date="2011" name="PLoS ONE">
        <title>Genome sequence of a mesophilic hydrogenotrophic methanogen Methanocella paludicola, the first cultivated representative of the order Methanocellales.</title>
        <authorList>
            <person name="Sakai S."/>
            <person name="Takaki Y."/>
            <person name="Shimamura S."/>
            <person name="Sekine M."/>
            <person name="Tajima T."/>
            <person name="Kosugi H."/>
            <person name="Ichikawa N."/>
            <person name="Tasumi E."/>
            <person name="Hiraki A.T."/>
            <person name="Shimizu A."/>
            <person name="Kato Y."/>
            <person name="Nishiko R."/>
            <person name="Mori K."/>
            <person name="Fujita N."/>
            <person name="Imachi H."/>
            <person name="Takai K."/>
        </authorList>
    </citation>
    <scope>NUCLEOTIDE SEQUENCE [LARGE SCALE GENOMIC DNA]</scope>
    <source>
        <strain evidence="3">DSM 17711 / JCM 13418 / NBRC 101707 / SANAE</strain>
    </source>
</reference>
<proteinExistence type="predicted"/>
<gene>
    <name evidence="2" type="ordered locus">MCP_2323</name>
</gene>
<dbReference type="AlphaFoldDB" id="D1Z123"/>
<dbReference type="GeneID" id="8682122"/>
<dbReference type="Proteomes" id="UP000001882">
    <property type="component" value="Chromosome"/>
</dbReference>
<reference evidence="2 3" key="1">
    <citation type="journal article" date="2007" name="Appl. Environ. Microbiol.">
        <title>Isolation of key methanogens for global methane emission from rice paddy fields: a novel isolate affiliated with the clone cluster rice cluster I.</title>
        <authorList>
            <person name="Sakai S."/>
            <person name="Imachi H."/>
            <person name="Sekiguchi Y."/>
            <person name="Ohashi A."/>
            <person name="Harada H."/>
            <person name="Kamagata Y."/>
        </authorList>
    </citation>
    <scope>NUCLEOTIDE SEQUENCE [LARGE SCALE GENOMIC DNA]</scope>
    <source>
        <strain evidence="3">DSM 17711 / JCM 13418 / NBRC 101707 / SANAE</strain>
    </source>
</reference>
<dbReference type="STRING" id="304371.MCP_2323"/>
<evidence type="ECO:0000313" key="2">
    <source>
        <dbReference type="EMBL" id="BAI62395.1"/>
    </source>
</evidence>
<feature type="compositionally biased region" description="Basic and acidic residues" evidence="1">
    <location>
        <begin position="24"/>
        <end position="37"/>
    </location>
</feature>
<evidence type="ECO:0000313" key="3">
    <source>
        <dbReference type="Proteomes" id="UP000001882"/>
    </source>
</evidence>
<dbReference type="OrthoDB" id="385038at2157"/>
<sequence>MSGEKKGNFRGGIAGEYATPSEIGRNESRYFGKEGKGPSKTCPQRGKKFEDFATIAPSDTELEYFCPLCDALVAREFDDGGMRKTEVYDWEHMPD</sequence>
<evidence type="ECO:0000256" key="1">
    <source>
        <dbReference type="SAM" id="MobiDB-lite"/>
    </source>
</evidence>
<keyword evidence="3" id="KW-1185">Reference proteome</keyword>
<protein>
    <submittedName>
        <fullName evidence="2">Uncharacterized protein</fullName>
    </submittedName>
</protein>